<reference evidence="1 2" key="1">
    <citation type="submission" date="2020-04" db="EMBL/GenBank/DDBJ databases">
        <title>Pseudoalteromonas caenipelagi sp. nov., isolated from a tidal flat.</title>
        <authorList>
            <person name="Park S."/>
            <person name="Yoon J.-H."/>
        </authorList>
    </citation>
    <scope>NUCLEOTIDE SEQUENCE [LARGE SCALE GENOMIC DNA]</scope>
    <source>
        <strain evidence="1 2">JBTF-M23</strain>
    </source>
</reference>
<dbReference type="EMBL" id="JABBPG010000016">
    <property type="protein sequence ID" value="NOU53129.1"/>
    <property type="molecule type" value="Genomic_DNA"/>
</dbReference>
<sequence>MSVVIQPVDLNKVKLVEQVPQLQCECCKYIAKPLSSNATCSEWLYAAHRIGWRHVTTEQYDFDCVCAVCLVGLIAPEAREAV</sequence>
<keyword evidence="2" id="KW-1185">Reference proteome</keyword>
<comment type="caution">
    <text evidence="1">The sequence shown here is derived from an EMBL/GenBank/DDBJ whole genome shotgun (WGS) entry which is preliminary data.</text>
</comment>
<dbReference type="Proteomes" id="UP000586305">
    <property type="component" value="Unassembled WGS sequence"/>
</dbReference>
<evidence type="ECO:0000313" key="2">
    <source>
        <dbReference type="Proteomes" id="UP000586305"/>
    </source>
</evidence>
<gene>
    <name evidence="1" type="ORF">HG263_21750</name>
</gene>
<accession>A0A849VH90</accession>
<dbReference type="RefSeq" id="WP_171628164.1">
    <property type="nucleotide sequence ID" value="NZ_JABBPG010000016.1"/>
</dbReference>
<organism evidence="1 2">
    <name type="scientific">Pseudoalteromonas caenipelagi</name>
    <dbReference type="NCBI Taxonomy" id="2726988"/>
    <lineage>
        <taxon>Bacteria</taxon>
        <taxon>Pseudomonadati</taxon>
        <taxon>Pseudomonadota</taxon>
        <taxon>Gammaproteobacteria</taxon>
        <taxon>Alteromonadales</taxon>
        <taxon>Pseudoalteromonadaceae</taxon>
        <taxon>Pseudoalteromonas</taxon>
    </lineage>
</organism>
<protein>
    <submittedName>
        <fullName evidence="1">Uncharacterized protein</fullName>
    </submittedName>
</protein>
<dbReference type="AlphaFoldDB" id="A0A849VH90"/>
<proteinExistence type="predicted"/>
<name>A0A849VH90_9GAMM</name>
<evidence type="ECO:0000313" key="1">
    <source>
        <dbReference type="EMBL" id="NOU53129.1"/>
    </source>
</evidence>